<proteinExistence type="predicted"/>
<accession>A0A089NRV3</accession>
<evidence type="ECO:0000313" key="1">
    <source>
        <dbReference type="EMBL" id="AIQ90661.1"/>
    </source>
</evidence>
<dbReference type="EMBL" id="CP003811">
    <property type="protein sequence ID" value="AIQ90661.1"/>
    <property type="molecule type" value="Genomic_DNA"/>
</dbReference>
<evidence type="ECO:0000313" key="2">
    <source>
        <dbReference type="Proteomes" id="UP000029492"/>
    </source>
</evidence>
<name>A0A089NRV3_9HYPH</name>
<gene>
    <name evidence="1" type="ORF">MOC_2906</name>
</gene>
<dbReference type="HOGENOM" id="CLU_3201943_0_0_5"/>
<protein>
    <submittedName>
        <fullName evidence="1">Protein of unassigned function</fullName>
    </submittedName>
</protein>
<dbReference type="Proteomes" id="UP000029492">
    <property type="component" value="Chromosome"/>
</dbReference>
<reference evidence="1 2" key="1">
    <citation type="journal article" date="2014" name="PLoS ONE">
        <title>Genome Information of Methylobacterium oryzae, a Plant-Probiotic Methylotroph in the Phyllosphere.</title>
        <authorList>
            <person name="Kwak M.J."/>
            <person name="Jeong H."/>
            <person name="Madhaiyan M."/>
            <person name="Lee Y."/>
            <person name="Sa T.M."/>
            <person name="Oh T.K."/>
            <person name="Kim J.F."/>
        </authorList>
    </citation>
    <scope>NUCLEOTIDE SEQUENCE [LARGE SCALE GENOMIC DNA]</scope>
    <source>
        <strain evidence="1 2">CBMB20</strain>
    </source>
</reference>
<sequence length="45" mass="5137">MIKPDRAEYQLNPPMAVALRSARPTVVAGRRVLSRESVFMMTLNY</sequence>
<dbReference type="AlphaFoldDB" id="A0A089NRV3"/>
<dbReference type="KEGG" id="mor:MOC_2906"/>
<organism evidence="1 2">
    <name type="scientific">Methylobacterium oryzae CBMB20</name>
    <dbReference type="NCBI Taxonomy" id="693986"/>
    <lineage>
        <taxon>Bacteria</taxon>
        <taxon>Pseudomonadati</taxon>
        <taxon>Pseudomonadota</taxon>
        <taxon>Alphaproteobacteria</taxon>
        <taxon>Hyphomicrobiales</taxon>
        <taxon>Methylobacteriaceae</taxon>
        <taxon>Methylobacterium</taxon>
    </lineage>
</organism>
<keyword evidence="2" id="KW-1185">Reference proteome</keyword>